<dbReference type="OMA" id="KNRNNRY"/>
<organism evidence="3 4">
    <name type="scientific">Exophiala dermatitidis (strain ATCC 34100 / CBS 525.76 / NIH/UT8656)</name>
    <name type="common">Black yeast</name>
    <name type="synonym">Wangiella dermatitidis</name>
    <dbReference type="NCBI Taxonomy" id="858893"/>
    <lineage>
        <taxon>Eukaryota</taxon>
        <taxon>Fungi</taxon>
        <taxon>Dikarya</taxon>
        <taxon>Ascomycota</taxon>
        <taxon>Pezizomycotina</taxon>
        <taxon>Eurotiomycetes</taxon>
        <taxon>Chaetothyriomycetidae</taxon>
        <taxon>Chaetothyriales</taxon>
        <taxon>Herpotrichiellaceae</taxon>
        <taxon>Exophiala</taxon>
    </lineage>
</organism>
<dbReference type="STRING" id="858893.H6CA67"/>
<proteinExistence type="predicted"/>
<dbReference type="HOGENOM" id="CLU_073635_0_0_1"/>
<name>H6CA67_EXODN</name>
<dbReference type="OrthoDB" id="5414285at2759"/>
<evidence type="ECO:0000256" key="2">
    <source>
        <dbReference type="SAM" id="Phobius"/>
    </source>
</evidence>
<keyword evidence="4" id="KW-1185">Reference proteome</keyword>
<dbReference type="AlphaFoldDB" id="H6CA67"/>
<evidence type="ECO:0000313" key="3">
    <source>
        <dbReference type="EMBL" id="EHY60031.1"/>
    </source>
</evidence>
<gene>
    <name evidence="3" type="ORF">HMPREF1120_08004</name>
</gene>
<keyword evidence="2" id="KW-0472">Membrane</keyword>
<sequence length="261" mass="27922">MGAAGKLSPIATIPIADLVLFGAACSLIFFLIFLALIFSIIGWVIYTQVYSQRQGLPAPSLRSWKTYVPFVKTHGSSNYPAPRHASPLEWIRDQFSRLTNRRTARGAYEEAGGDTGYGGGRRGRGGVEDDAWDTRVGGDDPYASGPGGYGGYEEQELGLASTPGLHHGGSGGDYLGTAGRGEYGYEEAADNNRRGRSRDQLDQDPFGDQNEEPSLRSVSPRPETDLPKGHTKGSQSLDTQGSGDGGSSPTSTRKSVFREGI</sequence>
<feature type="compositionally biased region" description="Low complexity" evidence="1">
    <location>
        <begin position="233"/>
        <end position="252"/>
    </location>
</feature>
<dbReference type="eggNOG" id="ENOG502SGJ9">
    <property type="taxonomic scope" value="Eukaryota"/>
</dbReference>
<dbReference type="EMBL" id="JH226136">
    <property type="protein sequence ID" value="EHY60031.1"/>
    <property type="molecule type" value="Genomic_DNA"/>
</dbReference>
<keyword evidence="2" id="KW-0812">Transmembrane</keyword>
<evidence type="ECO:0000256" key="1">
    <source>
        <dbReference type="SAM" id="MobiDB-lite"/>
    </source>
</evidence>
<dbReference type="RefSeq" id="XP_009160492.1">
    <property type="nucleotide sequence ID" value="XM_009162244.1"/>
</dbReference>
<feature type="transmembrane region" description="Helical" evidence="2">
    <location>
        <begin position="20"/>
        <end position="46"/>
    </location>
</feature>
<dbReference type="InParanoid" id="H6CA67"/>
<dbReference type="VEuPathDB" id="FungiDB:HMPREF1120_08004"/>
<feature type="compositionally biased region" description="Gly residues" evidence="1">
    <location>
        <begin position="166"/>
        <end position="182"/>
    </location>
</feature>
<dbReference type="GeneID" id="20312643"/>
<feature type="region of interest" description="Disordered" evidence="1">
    <location>
        <begin position="107"/>
        <end position="261"/>
    </location>
</feature>
<evidence type="ECO:0000313" key="4">
    <source>
        <dbReference type="Proteomes" id="UP000007304"/>
    </source>
</evidence>
<keyword evidence="2" id="KW-1133">Transmembrane helix</keyword>
<protein>
    <submittedName>
        <fullName evidence="3">Uncharacterized protein</fullName>
    </submittedName>
</protein>
<dbReference type="Proteomes" id="UP000007304">
    <property type="component" value="Unassembled WGS sequence"/>
</dbReference>
<accession>H6CA67</accession>
<feature type="compositionally biased region" description="Basic and acidic residues" evidence="1">
    <location>
        <begin position="190"/>
        <end position="201"/>
    </location>
</feature>
<reference evidence="3" key="1">
    <citation type="submission" date="2011-07" db="EMBL/GenBank/DDBJ databases">
        <title>The Genome Sequence of Exophiala (Wangiella) dermatitidis NIH/UT8656.</title>
        <authorList>
            <consortium name="The Broad Institute Genome Sequencing Platform"/>
            <person name="Cuomo C."/>
            <person name="Wang Z."/>
            <person name="Hunicke-Smith S."/>
            <person name="Szanislo P.J."/>
            <person name="Earl A."/>
            <person name="Young S.K."/>
            <person name="Zeng Q."/>
            <person name="Gargeya S."/>
            <person name="Fitzgerald M."/>
            <person name="Haas B."/>
            <person name="Abouelleil A."/>
            <person name="Alvarado L."/>
            <person name="Arachchi H.M."/>
            <person name="Berlin A."/>
            <person name="Brown A."/>
            <person name="Chapman S.B."/>
            <person name="Chen Z."/>
            <person name="Dunbar C."/>
            <person name="Freedman E."/>
            <person name="Gearin G."/>
            <person name="Gellesch M."/>
            <person name="Goldberg J."/>
            <person name="Griggs A."/>
            <person name="Gujja S."/>
            <person name="Heiman D."/>
            <person name="Howarth C."/>
            <person name="Larson L."/>
            <person name="Lui A."/>
            <person name="MacDonald P.J.P."/>
            <person name="Montmayeur A."/>
            <person name="Murphy C."/>
            <person name="Neiman D."/>
            <person name="Pearson M."/>
            <person name="Priest M."/>
            <person name="Roberts A."/>
            <person name="Saif S."/>
            <person name="Shea T."/>
            <person name="Shenoy N."/>
            <person name="Sisk P."/>
            <person name="Stolte C."/>
            <person name="Sykes S."/>
            <person name="Wortman J."/>
            <person name="Nusbaum C."/>
            <person name="Birren B."/>
        </authorList>
    </citation>
    <scope>NUCLEOTIDE SEQUENCE</scope>
    <source>
        <strain evidence="3">NIH/UT8656</strain>
    </source>
</reference>